<protein>
    <submittedName>
        <fullName evidence="4">NTD biosynthesis operon protein ntdA</fullName>
    </submittedName>
</protein>
<dbReference type="InterPro" id="IPR015424">
    <property type="entry name" value="PyrdxlP-dep_Trfase"/>
</dbReference>
<dbReference type="GO" id="GO:0000271">
    <property type="term" value="P:polysaccharide biosynthetic process"/>
    <property type="evidence" value="ECO:0007669"/>
    <property type="project" value="TreeGrafter"/>
</dbReference>
<sequence>MKDVPIINSRIFSVKSRKELLTEWSEISEIINNENEYDGSGVVSFLPLNRLNSNSEREECLNVISKVMETGNFTSGSYISEVEKYLCEFYQADICVATSSGTDALKIALKAAGVGHSDEVILPLNSFAATENAVMAIGAIPIFANMDASYNIAPEEIERLTTPRTKAVLPVCLYGSTKNISEVYKKAKQHNLLVIVDAAQCFGIKNVIGYCDLMALSFNPFKNIGTVGKSGAVLTCSPELACRARQYSYHGFAEGKKNIKAQNWGFNSRMDNMQAATLMVKLNHFEKNATKRAFLAARYIHSLNHLETDLSLPSERIENTWHLFPLVIKKRTRDELLQFAKKHHVELDVYYPVLSHCGVHELATHYPDRKQFLSSERIHTNLVQLPLHNHMSLQEQDIVIEVLNEFFN</sequence>
<keyword evidence="1 3" id="KW-0663">Pyridoxal phosphate</keyword>
<dbReference type="Gene3D" id="3.40.640.10">
    <property type="entry name" value="Type I PLP-dependent aspartate aminotransferase-like (Major domain)"/>
    <property type="match status" value="1"/>
</dbReference>
<dbReference type="RefSeq" id="WP_046337232.1">
    <property type="nucleotide sequence ID" value="NZ_CAWMEF010000001.1"/>
</dbReference>
<evidence type="ECO:0000313" key="5">
    <source>
        <dbReference type="Proteomes" id="UP000032930"/>
    </source>
</evidence>
<dbReference type="AlphaFoldDB" id="A0A0B6XET4"/>
<accession>A0A0B6XET4</accession>
<dbReference type="InterPro" id="IPR015422">
    <property type="entry name" value="PyrdxlP-dep_Trfase_small"/>
</dbReference>
<proteinExistence type="inferred from homology"/>
<dbReference type="InterPro" id="IPR015421">
    <property type="entry name" value="PyrdxlP-dep_Trfase_major"/>
</dbReference>
<dbReference type="PIRSF" id="PIRSF000390">
    <property type="entry name" value="PLP_StrS"/>
    <property type="match status" value="1"/>
</dbReference>
<dbReference type="Pfam" id="PF01041">
    <property type="entry name" value="DegT_DnrJ_EryC1"/>
    <property type="match status" value="1"/>
</dbReference>
<evidence type="ECO:0000256" key="3">
    <source>
        <dbReference type="RuleBase" id="RU004508"/>
    </source>
</evidence>
<evidence type="ECO:0000256" key="1">
    <source>
        <dbReference type="ARBA" id="ARBA00022898"/>
    </source>
</evidence>
<dbReference type="SUPFAM" id="SSF53383">
    <property type="entry name" value="PLP-dependent transferases"/>
    <property type="match status" value="1"/>
</dbReference>
<dbReference type="KEGG" id="xbv:XBW1_3412"/>
<dbReference type="InterPro" id="IPR000653">
    <property type="entry name" value="DegT/StrS_aminotransferase"/>
</dbReference>
<organism evidence="4 5">
    <name type="scientific">Xenorhabdus bovienii</name>
    <name type="common">Xenorhabdus nematophila subsp. bovienii</name>
    <dbReference type="NCBI Taxonomy" id="40576"/>
    <lineage>
        <taxon>Bacteria</taxon>
        <taxon>Pseudomonadati</taxon>
        <taxon>Pseudomonadota</taxon>
        <taxon>Gammaproteobacteria</taxon>
        <taxon>Enterobacterales</taxon>
        <taxon>Morganellaceae</taxon>
        <taxon>Xenorhabdus</taxon>
    </lineage>
</organism>
<dbReference type="GO" id="GO:0030170">
    <property type="term" value="F:pyridoxal phosphate binding"/>
    <property type="evidence" value="ECO:0007669"/>
    <property type="project" value="TreeGrafter"/>
</dbReference>
<evidence type="ECO:0000313" key="4">
    <source>
        <dbReference type="EMBL" id="CDM90769.1"/>
    </source>
</evidence>
<evidence type="ECO:0000256" key="2">
    <source>
        <dbReference type="ARBA" id="ARBA00037999"/>
    </source>
</evidence>
<dbReference type="EMBL" id="FO818637">
    <property type="protein sequence ID" value="CDM90769.1"/>
    <property type="molecule type" value="Genomic_DNA"/>
</dbReference>
<dbReference type="PANTHER" id="PTHR30244">
    <property type="entry name" value="TRANSAMINASE"/>
    <property type="match status" value="1"/>
</dbReference>
<gene>
    <name evidence="4" type="primary">ntdA</name>
    <name evidence="4" type="ORF">XBW1_3412</name>
</gene>
<dbReference type="Proteomes" id="UP000032930">
    <property type="component" value="Chromosome"/>
</dbReference>
<reference evidence="4 5" key="1">
    <citation type="submission" date="2014-02" db="EMBL/GenBank/DDBJ databases">
        <authorList>
            <person name="Genoscope - CEA"/>
        </authorList>
    </citation>
    <scope>NUCLEOTIDE SEQUENCE [LARGE SCALE GENOMIC DNA]</scope>
    <source>
        <strain evidence="4 5">CS03</strain>
    </source>
</reference>
<dbReference type="Gene3D" id="3.90.1150.10">
    <property type="entry name" value="Aspartate Aminotransferase, domain 1"/>
    <property type="match status" value="1"/>
</dbReference>
<dbReference type="PANTHER" id="PTHR30244:SF36">
    <property type="entry name" value="3-OXO-GLUCOSE-6-PHOSPHATE:GLUTAMATE AMINOTRANSFERASE"/>
    <property type="match status" value="1"/>
</dbReference>
<dbReference type="CDD" id="cd00616">
    <property type="entry name" value="AHBA_syn"/>
    <property type="match status" value="1"/>
</dbReference>
<comment type="similarity">
    <text evidence="2 3">Belongs to the DegT/DnrJ/EryC1 family.</text>
</comment>
<dbReference type="GO" id="GO:0008483">
    <property type="term" value="F:transaminase activity"/>
    <property type="evidence" value="ECO:0007669"/>
    <property type="project" value="TreeGrafter"/>
</dbReference>
<name>A0A0B6XET4_XENBV</name>